<dbReference type="Pfam" id="PF13649">
    <property type="entry name" value="Methyltransf_25"/>
    <property type="match status" value="1"/>
</dbReference>
<dbReference type="STRING" id="1397694.GCA_000702585_02724"/>
<proteinExistence type="predicted"/>
<dbReference type="Gene3D" id="3.40.50.150">
    <property type="entry name" value="Vaccinia Virus protein VP39"/>
    <property type="match status" value="1"/>
</dbReference>
<evidence type="ECO:0000313" key="5">
    <source>
        <dbReference type="Proteomes" id="UP000254060"/>
    </source>
</evidence>
<dbReference type="SUPFAM" id="SSF53335">
    <property type="entry name" value="S-adenosyl-L-methionine-dependent methyltransferases"/>
    <property type="match status" value="1"/>
</dbReference>
<dbReference type="EMBL" id="UGGP01000001">
    <property type="protein sequence ID" value="STO08858.1"/>
    <property type="molecule type" value="Genomic_DNA"/>
</dbReference>
<gene>
    <name evidence="4" type="primary">cypM</name>
    <name evidence="4" type="ORF">NCTC13163_02236</name>
</gene>
<evidence type="ECO:0000259" key="3">
    <source>
        <dbReference type="Pfam" id="PF13649"/>
    </source>
</evidence>
<dbReference type="GO" id="GO:0032259">
    <property type="term" value="P:methylation"/>
    <property type="evidence" value="ECO:0007669"/>
    <property type="project" value="UniProtKB-KW"/>
</dbReference>
<evidence type="ECO:0000256" key="2">
    <source>
        <dbReference type="ARBA" id="ARBA00022679"/>
    </source>
</evidence>
<dbReference type="GO" id="GO:0008168">
    <property type="term" value="F:methyltransferase activity"/>
    <property type="evidence" value="ECO:0007669"/>
    <property type="project" value="UniProtKB-KW"/>
</dbReference>
<keyword evidence="1 4" id="KW-0489">Methyltransferase</keyword>
<keyword evidence="2 4" id="KW-0808">Transferase</keyword>
<dbReference type="EC" id="2.1.1.-" evidence="4"/>
<name>A0A377FVR7_9BACL</name>
<accession>A0A377FVR7</accession>
<dbReference type="RefSeq" id="WP_029335753.1">
    <property type="nucleotide sequence ID" value="NZ_UGGP01000001.1"/>
</dbReference>
<protein>
    <submittedName>
        <fullName evidence="4">Cypemycin methyltransferase</fullName>
        <ecNumber evidence="4">2.1.1.-</ecNumber>
    </submittedName>
</protein>
<dbReference type="PANTHER" id="PTHR43861:SF1">
    <property type="entry name" value="TRANS-ACONITATE 2-METHYLTRANSFERASE"/>
    <property type="match status" value="1"/>
</dbReference>
<evidence type="ECO:0000313" key="4">
    <source>
        <dbReference type="EMBL" id="STO08858.1"/>
    </source>
</evidence>
<dbReference type="Proteomes" id="UP000254060">
    <property type="component" value="Unassembled WGS sequence"/>
</dbReference>
<dbReference type="OrthoDB" id="9811589at2"/>
<dbReference type="InterPro" id="IPR041698">
    <property type="entry name" value="Methyltransf_25"/>
</dbReference>
<organism evidence="4 5">
    <name type="scientific">Exiguobacterium aurantiacum</name>
    <dbReference type="NCBI Taxonomy" id="33987"/>
    <lineage>
        <taxon>Bacteria</taxon>
        <taxon>Bacillati</taxon>
        <taxon>Bacillota</taxon>
        <taxon>Bacilli</taxon>
        <taxon>Bacillales</taxon>
        <taxon>Bacillales Family XII. Incertae Sedis</taxon>
        <taxon>Exiguobacterium</taxon>
    </lineage>
</organism>
<reference evidence="4 5" key="1">
    <citation type="submission" date="2018-06" db="EMBL/GenBank/DDBJ databases">
        <authorList>
            <consortium name="Pathogen Informatics"/>
            <person name="Doyle S."/>
        </authorList>
    </citation>
    <scope>NUCLEOTIDE SEQUENCE [LARGE SCALE GENOMIC DNA]</scope>
    <source>
        <strain evidence="4 5">NCTC13163</strain>
    </source>
</reference>
<dbReference type="InterPro" id="IPR029063">
    <property type="entry name" value="SAM-dependent_MTases_sf"/>
</dbReference>
<dbReference type="CDD" id="cd02440">
    <property type="entry name" value="AdoMet_MTases"/>
    <property type="match status" value="1"/>
</dbReference>
<dbReference type="Gene3D" id="2.20.25.110">
    <property type="entry name" value="S-adenosyl-L-methionine-dependent methyltransferases"/>
    <property type="match status" value="1"/>
</dbReference>
<feature type="domain" description="Methyltransferase" evidence="3">
    <location>
        <begin position="38"/>
        <end position="130"/>
    </location>
</feature>
<evidence type="ECO:0000256" key="1">
    <source>
        <dbReference type="ARBA" id="ARBA00022603"/>
    </source>
</evidence>
<dbReference type="PANTHER" id="PTHR43861">
    <property type="entry name" value="TRANS-ACONITATE 2-METHYLTRANSFERASE-RELATED"/>
    <property type="match status" value="1"/>
</dbReference>
<sequence>MAYEGFAYVYDELMKDAPYGEWVAFVRRHLPDGASLADVGCGTGSATIQLAAHYDTLGIDLSESMLEVAQEKALEAGVALPLWQQDMRELELPSPVDAVTILCDSLCYLADEADVIDTFEAVYEQLKPGGTFIFDVHSPNKMETLFNQKTYASNGEDCSYIWFADPGEAPLSVVHDLTFFVALEDGTYERVEETHEQRTYEPGQYMQWLIGAGFHVKSVTADFTDKAPGPDAERIFFVAEK</sequence>
<dbReference type="AlphaFoldDB" id="A0A377FVR7"/>